<keyword evidence="2" id="KW-0812">Transmembrane</keyword>
<name>A0A1F7U759_9BACT</name>
<keyword evidence="2" id="KW-0472">Membrane</keyword>
<organism evidence="3 4">
    <name type="scientific">Candidatus Uhrbacteria bacterium RIFCSPHIGHO2_02_FULL_60_10</name>
    <dbReference type="NCBI Taxonomy" id="1802392"/>
    <lineage>
        <taxon>Bacteria</taxon>
        <taxon>Candidatus Uhriibacteriota</taxon>
    </lineage>
</organism>
<protein>
    <submittedName>
        <fullName evidence="3">Uncharacterized protein</fullName>
    </submittedName>
</protein>
<feature type="compositionally biased region" description="Basic residues" evidence="1">
    <location>
        <begin position="273"/>
        <end position="283"/>
    </location>
</feature>
<keyword evidence="2" id="KW-1133">Transmembrane helix</keyword>
<gene>
    <name evidence="3" type="ORF">A3C96_04205</name>
</gene>
<reference evidence="3 4" key="1">
    <citation type="journal article" date="2016" name="Nat. Commun.">
        <title>Thousands of microbial genomes shed light on interconnected biogeochemical processes in an aquifer system.</title>
        <authorList>
            <person name="Anantharaman K."/>
            <person name="Brown C.T."/>
            <person name="Hug L.A."/>
            <person name="Sharon I."/>
            <person name="Castelle C.J."/>
            <person name="Probst A.J."/>
            <person name="Thomas B.C."/>
            <person name="Singh A."/>
            <person name="Wilkins M.J."/>
            <person name="Karaoz U."/>
            <person name="Brodie E.L."/>
            <person name="Williams K.H."/>
            <person name="Hubbard S.S."/>
            <person name="Banfield J.F."/>
        </authorList>
    </citation>
    <scope>NUCLEOTIDE SEQUENCE [LARGE SCALE GENOMIC DNA]</scope>
</reference>
<feature type="region of interest" description="Disordered" evidence="1">
    <location>
        <begin position="214"/>
        <end position="283"/>
    </location>
</feature>
<feature type="transmembrane region" description="Helical" evidence="2">
    <location>
        <begin position="81"/>
        <end position="99"/>
    </location>
</feature>
<evidence type="ECO:0000256" key="2">
    <source>
        <dbReference type="SAM" id="Phobius"/>
    </source>
</evidence>
<evidence type="ECO:0000313" key="4">
    <source>
        <dbReference type="Proteomes" id="UP000177088"/>
    </source>
</evidence>
<dbReference type="AlphaFoldDB" id="A0A1F7U759"/>
<sequence length="283" mass="31326">MTAHISDEVMRKINERHLRPTSRWYFSGREVLFWAVAAFCAVAAILAGSTAVFLAGDYDWEWPTESLAGSWRYILDGVPHFWLLMTVLPVVSAVGVILATRRGYRIGATAAGAAVLGLTLLGGTAFARYGVGEAVDVALTKSLPPYESLVRHRTEVWSEPEAGRLAGTVVAVEASQDIVIKDFKNRIWRVSSESLPALEREKLRPGAEIKVVGSPVKAGGRSDAEKEQAPRFSAKTVKPWRSKNREIKIERPEKTERSENKLDRRDQSETAAARRRGTAPRED</sequence>
<evidence type="ECO:0000313" key="3">
    <source>
        <dbReference type="EMBL" id="OGL74095.1"/>
    </source>
</evidence>
<feature type="transmembrane region" description="Helical" evidence="2">
    <location>
        <begin position="31"/>
        <end position="55"/>
    </location>
</feature>
<proteinExistence type="predicted"/>
<dbReference type="EMBL" id="MGEA01000035">
    <property type="protein sequence ID" value="OGL74095.1"/>
    <property type="molecule type" value="Genomic_DNA"/>
</dbReference>
<dbReference type="Proteomes" id="UP000177088">
    <property type="component" value="Unassembled WGS sequence"/>
</dbReference>
<evidence type="ECO:0000256" key="1">
    <source>
        <dbReference type="SAM" id="MobiDB-lite"/>
    </source>
</evidence>
<feature type="transmembrane region" description="Helical" evidence="2">
    <location>
        <begin position="106"/>
        <end position="127"/>
    </location>
</feature>
<feature type="compositionally biased region" description="Basic and acidic residues" evidence="1">
    <location>
        <begin position="220"/>
        <end position="229"/>
    </location>
</feature>
<accession>A0A1F7U759</accession>
<feature type="compositionally biased region" description="Basic and acidic residues" evidence="1">
    <location>
        <begin position="243"/>
        <end position="268"/>
    </location>
</feature>
<comment type="caution">
    <text evidence="3">The sequence shown here is derived from an EMBL/GenBank/DDBJ whole genome shotgun (WGS) entry which is preliminary data.</text>
</comment>